<accession>A0A6P1B8Q4</accession>
<evidence type="ECO:0000313" key="1">
    <source>
        <dbReference type="EMBL" id="NEU94785.1"/>
    </source>
</evidence>
<dbReference type="EMBL" id="VKHP01000006">
    <property type="protein sequence ID" value="NEU94785.1"/>
    <property type="molecule type" value="Genomic_DNA"/>
</dbReference>
<keyword evidence="2" id="KW-1185">Reference proteome</keyword>
<organism evidence="1 2">
    <name type="scientific">Bradyrhizobium uaiense</name>
    <dbReference type="NCBI Taxonomy" id="2594946"/>
    <lineage>
        <taxon>Bacteria</taxon>
        <taxon>Pseudomonadati</taxon>
        <taxon>Pseudomonadota</taxon>
        <taxon>Alphaproteobacteria</taxon>
        <taxon>Hyphomicrobiales</taxon>
        <taxon>Nitrobacteraceae</taxon>
        <taxon>Bradyrhizobium</taxon>
    </lineage>
</organism>
<dbReference type="AlphaFoldDB" id="A0A6P1B8Q4"/>
<gene>
    <name evidence="1" type="ORF">FNJ47_02820</name>
</gene>
<sequence>MASSGSRDPRGPAGAHRDRVYAPRGLRREAAAYWVGLSPTKFDEAVAAGHYHEGKMVLGCRVWDRYQLDIEFEHALDGRAAPGLTPDTAADAWSGVK</sequence>
<proteinExistence type="predicted"/>
<dbReference type="Proteomes" id="UP000468531">
    <property type="component" value="Unassembled WGS sequence"/>
</dbReference>
<comment type="caution">
    <text evidence="1">The sequence shown here is derived from an EMBL/GenBank/DDBJ whole genome shotgun (WGS) entry which is preliminary data.</text>
</comment>
<reference evidence="1 2" key="1">
    <citation type="journal article" date="2020" name="Arch. Microbiol.">
        <title>Bradyrhizobium uaiense sp. nov., a new highly efficient cowpea symbiont.</title>
        <authorList>
            <person name="Cabral Michel D."/>
            <person name="Azarias Guimaraes A."/>
            <person name="Martins da Costa E."/>
            <person name="Soares de Carvalho T."/>
            <person name="Balsanelli E."/>
            <person name="Willems A."/>
            <person name="Maltempi de Souza E."/>
            <person name="de Souza Moreira F.M."/>
        </authorList>
    </citation>
    <scope>NUCLEOTIDE SEQUENCE [LARGE SCALE GENOMIC DNA]</scope>
    <source>
        <strain evidence="1 2">UFLA 03-164</strain>
    </source>
</reference>
<name>A0A6P1B8Q4_9BRAD</name>
<protein>
    <submittedName>
        <fullName evidence="1">XRE family transcriptional regulator</fullName>
    </submittedName>
</protein>
<evidence type="ECO:0000313" key="2">
    <source>
        <dbReference type="Proteomes" id="UP000468531"/>
    </source>
</evidence>
<dbReference type="RefSeq" id="WP_163150425.1">
    <property type="nucleotide sequence ID" value="NZ_VKHP01000006.1"/>
</dbReference>